<name>A0A2L1GP21_9BACT</name>
<dbReference type="OrthoDB" id="9790406at2"/>
<dbReference type="GO" id="GO:0007165">
    <property type="term" value="P:signal transduction"/>
    <property type="evidence" value="ECO:0007669"/>
    <property type="project" value="InterPro"/>
</dbReference>
<dbReference type="PANTHER" id="PTHR22617:SF23">
    <property type="entry name" value="CHEMOTAXIS PROTEIN CHEW"/>
    <property type="match status" value="1"/>
</dbReference>
<sequence length="199" mass="22672">MALPTGQPAAGMQDGNLKSLLDAIDRKTAPALQQDLERLHSRAGRSADRVLHISFVVGWHEMALPVAAMQGLGAMPVITPLPYLPPWIRGIVQIRSEIFSVVDFQRLFQLRKERRNLHKLSFIQFQHEDLEFCLLVNRITGILNLDEEMERLAPCSPDEQAECAKMMAFIRGVLVRDQRRIFLLDSNALGHADIIRKWR</sequence>
<organism evidence="2 3">
    <name type="scientific">Desulfobulbus oralis</name>
    <dbReference type="NCBI Taxonomy" id="1986146"/>
    <lineage>
        <taxon>Bacteria</taxon>
        <taxon>Pseudomonadati</taxon>
        <taxon>Thermodesulfobacteriota</taxon>
        <taxon>Desulfobulbia</taxon>
        <taxon>Desulfobulbales</taxon>
        <taxon>Desulfobulbaceae</taxon>
        <taxon>Desulfobulbus</taxon>
    </lineage>
</organism>
<dbReference type="SMART" id="SM00260">
    <property type="entry name" value="CheW"/>
    <property type="match status" value="1"/>
</dbReference>
<dbReference type="EMBL" id="CP021255">
    <property type="protein sequence ID" value="AVD71386.1"/>
    <property type="molecule type" value="Genomic_DNA"/>
</dbReference>
<evidence type="ECO:0000259" key="1">
    <source>
        <dbReference type="PROSITE" id="PS50851"/>
    </source>
</evidence>
<dbReference type="RefSeq" id="WP_104936651.1">
    <property type="nucleotide sequence ID" value="NZ_CP021255.1"/>
</dbReference>
<accession>A0A2L1GP21</accession>
<evidence type="ECO:0000313" key="2">
    <source>
        <dbReference type="EMBL" id="AVD71386.1"/>
    </source>
</evidence>
<dbReference type="InterPro" id="IPR036061">
    <property type="entry name" value="CheW-like_dom_sf"/>
</dbReference>
<keyword evidence="3" id="KW-1185">Reference proteome</keyword>
<dbReference type="Proteomes" id="UP000239867">
    <property type="component" value="Chromosome"/>
</dbReference>
<proteinExistence type="predicted"/>
<dbReference type="AlphaFoldDB" id="A0A2L1GP21"/>
<dbReference type="GO" id="GO:0005829">
    <property type="term" value="C:cytosol"/>
    <property type="evidence" value="ECO:0007669"/>
    <property type="project" value="TreeGrafter"/>
</dbReference>
<dbReference type="InterPro" id="IPR039315">
    <property type="entry name" value="CheW"/>
</dbReference>
<protein>
    <recommendedName>
        <fullName evidence="1">CheW-like domain-containing protein</fullName>
    </recommendedName>
</protein>
<dbReference type="Pfam" id="PF01584">
    <property type="entry name" value="CheW"/>
    <property type="match status" value="1"/>
</dbReference>
<dbReference type="Gene3D" id="2.30.30.40">
    <property type="entry name" value="SH3 Domains"/>
    <property type="match status" value="1"/>
</dbReference>
<dbReference type="PROSITE" id="PS50851">
    <property type="entry name" value="CHEW"/>
    <property type="match status" value="1"/>
</dbReference>
<dbReference type="GO" id="GO:0006935">
    <property type="term" value="P:chemotaxis"/>
    <property type="evidence" value="ECO:0007669"/>
    <property type="project" value="InterPro"/>
</dbReference>
<dbReference type="InterPro" id="IPR002545">
    <property type="entry name" value="CheW-lke_dom"/>
</dbReference>
<evidence type="ECO:0000313" key="3">
    <source>
        <dbReference type="Proteomes" id="UP000239867"/>
    </source>
</evidence>
<dbReference type="PANTHER" id="PTHR22617">
    <property type="entry name" value="CHEMOTAXIS SENSOR HISTIDINE KINASE-RELATED"/>
    <property type="match status" value="1"/>
</dbReference>
<dbReference type="KEGG" id="deo:CAY53_07830"/>
<dbReference type="Gene3D" id="2.40.50.180">
    <property type="entry name" value="CheA-289, Domain 4"/>
    <property type="match status" value="1"/>
</dbReference>
<dbReference type="SUPFAM" id="SSF50341">
    <property type="entry name" value="CheW-like"/>
    <property type="match status" value="1"/>
</dbReference>
<feature type="domain" description="CheW-like" evidence="1">
    <location>
        <begin position="49"/>
        <end position="195"/>
    </location>
</feature>
<reference evidence="2 3" key="1">
    <citation type="journal article" date="2018" name="MBio">
        <title>Insights into the evolution of host association through the isolation and characterization of a novel human periodontal pathobiont, Desulfobulbus oralis.</title>
        <authorList>
            <person name="Cross K.L."/>
            <person name="Chirania P."/>
            <person name="Xiong W."/>
            <person name="Beall C.J."/>
            <person name="Elkins J.G."/>
            <person name="Giannone R.J."/>
            <person name="Griffen A.L."/>
            <person name="Guss A.M."/>
            <person name="Hettich R.L."/>
            <person name="Joshi S.S."/>
            <person name="Mokrzan E.M."/>
            <person name="Martin R.K."/>
            <person name="Zhulin I.B."/>
            <person name="Leys E.J."/>
            <person name="Podar M."/>
        </authorList>
    </citation>
    <scope>NUCLEOTIDE SEQUENCE [LARGE SCALE GENOMIC DNA]</scope>
    <source>
        <strain evidence="2 3">ORNL</strain>
    </source>
</reference>
<gene>
    <name evidence="2" type="ORF">CAY53_07830</name>
</gene>